<dbReference type="InterPro" id="IPR014719">
    <property type="entry name" value="Ribosomal_bL12_C/ClpS-like"/>
</dbReference>
<dbReference type="SUPFAM" id="SSF54736">
    <property type="entry name" value="ClpS-like"/>
    <property type="match status" value="1"/>
</dbReference>
<dbReference type="PANTHER" id="PTHR45987:SF4">
    <property type="entry name" value="LARGE RIBOSOMAL SUBUNIT PROTEIN BL12M"/>
    <property type="match status" value="1"/>
</dbReference>
<comment type="caution">
    <text evidence="4">The sequence shown here is derived from an EMBL/GenBank/DDBJ whole genome shotgun (WGS) entry which is preliminary data.</text>
</comment>
<dbReference type="EMBL" id="BMYF01000003">
    <property type="protein sequence ID" value="GHB29032.1"/>
    <property type="molecule type" value="Genomic_DNA"/>
</dbReference>
<feature type="domain" description="Large ribosomal subunit protein bL12 C-terminal" evidence="3">
    <location>
        <begin position="176"/>
        <end position="242"/>
    </location>
</feature>
<dbReference type="GO" id="GO:0003729">
    <property type="term" value="F:mRNA binding"/>
    <property type="evidence" value="ECO:0007669"/>
    <property type="project" value="TreeGrafter"/>
</dbReference>
<keyword evidence="1" id="KW-0689">Ribosomal protein</keyword>
<keyword evidence="2" id="KW-0687">Ribonucleoprotein</keyword>
<dbReference type="PANTHER" id="PTHR45987">
    <property type="entry name" value="39S RIBOSOMAL PROTEIN L12"/>
    <property type="match status" value="1"/>
</dbReference>
<protein>
    <recommendedName>
        <fullName evidence="3">Large ribosomal subunit protein bL12 C-terminal domain-containing protein</fullName>
    </recommendedName>
</protein>
<evidence type="ECO:0000259" key="3">
    <source>
        <dbReference type="Pfam" id="PF00542"/>
    </source>
</evidence>
<dbReference type="PROSITE" id="PS51257">
    <property type="entry name" value="PROKAR_LIPOPROTEIN"/>
    <property type="match status" value="1"/>
</dbReference>
<dbReference type="Gene3D" id="3.30.1390.10">
    <property type="match status" value="1"/>
</dbReference>
<organism evidence="4 5">
    <name type="scientific">Mongoliitalea lutea</name>
    <dbReference type="NCBI Taxonomy" id="849756"/>
    <lineage>
        <taxon>Bacteria</taxon>
        <taxon>Pseudomonadati</taxon>
        <taxon>Bacteroidota</taxon>
        <taxon>Cytophagia</taxon>
        <taxon>Cytophagales</taxon>
        <taxon>Cyclobacteriaceae</taxon>
        <taxon>Mongoliitalea</taxon>
    </lineage>
</organism>
<dbReference type="AlphaFoldDB" id="A0A8J3CUL1"/>
<dbReference type="GO" id="GO:0006412">
    <property type="term" value="P:translation"/>
    <property type="evidence" value="ECO:0007669"/>
    <property type="project" value="InterPro"/>
</dbReference>
<reference evidence="4" key="2">
    <citation type="submission" date="2020-09" db="EMBL/GenBank/DDBJ databases">
        <authorList>
            <person name="Sun Q."/>
            <person name="Kim S."/>
        </authorList>
    </citation>
    <scope>NUCLEOTIDE SEQUENCE</scope>
    <source>
        <strain evidence="4">KCTC 23224</strain>
    </source>
</reference>
<dbReference type="GO" id="GO:0003735">
    <property type="term" value="F:structural constituent of ribosome"/>
    <property type="evidence" value="ECO:0007669"/>
    <property type="project" value="InterPro"/>
</dbReference>
<name>A0A8J3CUL1_9BACT</name>
<keyword evidence="5" id="KW-1185">Reference proteome</keyword>
<dbReference type="GO" id="GO:1990904">
    <property type="term" value="C:ribonucleoprotein complex"/>
    <property type="evidence" value="ECO:0007669"/>
    <property type="project" value="UniProtKB-KW"/>
</dbReference>
<evidence type="ECO:0000313" key="5">
    <source>
        <dbReference type="Proteomes" id="UP000642809"/>
    </source>
</evidence>
<dbReference type="InterPro" id="IPR013823">
    <property type="entry name" value="Ribosomal_bL12_C"/>
</dbReference>
<reference evidence="4" key="1">
    <citation type="journal article" date="2014" name="Int. J. Syst. Evol. Microbiol.">
        <title>Complete genome sequence of Corynebacterium casei LMG S-19264T (=DSM 44701T), isolated from a smear-ripened cheese.</title>
        <authorList>
            <consortium name="US DOE Joint Genome Institute (JGI-PGF)"/>
            <person name="Walter F."/>
            <person name="Albersmeier A."/>
            <person name="Kalinowski J."/>
            <person name="Ruckert C."/>
        </authorList>
    </citation>
    <scope>NUCLEOTIDE SEQUENCE</scope>
    <source>
        <strain evidence="4">KCTC 23224</strain>
    </source>
</reference>
<evidence type="ECO:0000256" key="1">
    <source>
        <dbReference type="ARBA" id="ARBA00022980"/>
    </source>
</evidence>
<dbReference type="RefSeq" id="WP_189579096.1">
    <property type="nucleotide sequence ID" value="NZ_BMYF01000003.1"/>
</dbReference>
<accession>A0A8J3CUL1</accession>
<dbReference type="Pfam" id="PF00542">
    <property type="entry name" value="Ribosomal_L12"/>
    <property type="match status" value="1"/>
</dbReference>
<dbReference type="InterPro" id="IPR000206">
    <property type="entry name" value="Ribosomal_bL12"/>
</dbReference>
<evidence type="ECO:0000256" key="2">
    <source>
        <dbReference type="ARBA" id="ARBA00023274"/>
    </source>
</evidence>
<dbReference type="Proteomes" id="UP000642809">
    <property type="component" value="Unassembled WGS sequence"/>
</dbReference>
<sequence>MRKFTLIFFILLGSFACQIDNFDDGLVGLEGEIQVFEAVFVRDQQNLRVTSEESVKLQVIRKGNPNRSEVSFRFLIDREAFPNAQIVEIIALEENADGALSSSSPLIASANPGKGKVGNFTSPSLPIESLTDILLGFSIMDGNGNYLSGGFFDMKINSSSKNGLEVSFQKSVNTEFDVILSSVGGEKLKVTQVLQTGLAISEKEATTLIEELPTVVLGKASKEEANQLKSALEAVGATVDLKRAAEGGGDDGGDEAETLEFDVILFSVGGEKMKVIQVLQT</sequence>
<dbReference type="GO" id="GO:0005840">
    <property type="term" value="C:ribosome"/>
    <property type="evidence" value="ECO:0007669"/>
    <property type="project" value="UniProtKB-KW"/>
</dbReference>
<gene>
    <name evidence="4" type="ORF">GCM10008106_07290</name>
</gene>
<evidence type="ECO:0000313" key="4">
    <source>
        <dbReference type="EMBL" id="GHB29032.1"/>
    </source>
</evidence>
<proteinExistence type="predicted"/>